<dbReference type="PANTHER" id="PTHR14202:SF0">
    <property type="entry name" value="RNA-BINDING PROTEIN RO60"/>
    <property type="match status" value="1"/>
</dbReference>
<name>A0A0F9MCC6_9ZZZZ</name>
<dbReference type="InterPro" id="IPR037214">
    <property type="entry name" value="TROVE_dom_sf"/>
</dbReference>
<dbReference type="GO" id="GO:0046872">
    <property type="term" value="F:metal ion binding"/>
    <property type="evidence" value="ECO:0007669"/>
    <property type="project" value="UniProtKB-KW"/>
</dbReference>
<dbReference type="PANTHER" id="PTHR14202">
    <property type="entry name" value="60 KDA RIBONUCLEOPROTEIN SSA/RO"/>
    <property type="match status" value="1"/>
</dbReference>
<gene>
    <name evidence="8" type="ORF">LCGC14_1107800</name>
</gene>
<dbReference type="Pfam" id="PF05731">
    <property type="entry name" value="TROVE"/>
    <property type="match status" value="1"/>
</dbReference>
<keyword evidence="4" id="KW-0479">Metal-binding</keyword>
<keyword evidence="6" id="KW-0687">Ribonucleoprotein</keyword>
<dbReference type="GO" id="GO:0005737">
    <property type="term" value="C:cytoplasm"/>
    <property type="evidence" value="ECO:0007669"/>
    <property type="project" value="UniProtKB-SubCell"/>
</dbReference>
<dbReference type="SUPFAM" id="SSF140864">
    <property type="entry name" value="TROVE domain-like"/>
    <property type="match status" value="1"/>
</dbReference>
<feature type="domain" description="TROVE" evidence="7">
    <location>
        <begin position="11"/>
        <end position="328"/>
    </location>
</feature>
<evidence type="ECO:0000256" key="1">
    <source>
        <dbReference type="ARBA" id="ARBA00004496"/>
    </source>
</evidence>
<dbReference type="GO" id="GO:1990904">
    <property type="term" value="C:ribonucleoprotein complex"/>
    <property type="evidence" value="ECO:0007669"/>
    <property type="project" value="UniProtKB-KW"/>
</dbReference>
<comment type="subcellular location">
    <subcellularLocation>
        <location evidence="1">Cytoplasm</location>
    </subcellularLocation>
</comment>
<protein>
    <recommendedName>
        <fullName evidence="7">TROVE domain-containing protein</fullName>
    </recommendedName>
</protein>
<dbReference type="SUPFAM" id="SSF53300">
    <property type="entry name" value="vWA-like"/>
    <property type="match status" value="1"/>
</dbReference>
<comment type="caution">
    <text evidence="8">The sequence shown here is derived from an EMBL/GenBank/DDBJ whole genome shotgun (WGS) entry which is preliminary data.</text>
</comment>
<dbReference type="InterPro" id="IPR008858">
    <property type="entry name" value="TROVE_dom"/>
</dbReference>
<dbReference type="GO" id="GO:0003723">
    <property type="term" value="F:RNA binding"/>
    <property type="evidence" value="ECO:0007669"/>
    <property type="project" value="UniProtKB-KW"/>
</dbReference>
<proteinExistence type="inferred from homology"/>
<sequence length="440" mass="49506">MAKLNTRQPSLQTHEGGTAKRINPELMLRRSVMACLLWEKNFYEGGVEIADRVKELIPQVDARKVAAIASEARDKMKLRHMPLLIAREMARHPQHKRYVADTLESIIQRADELTEFLAIYWQDGRQPLSAQVKKGIARAFTKFNAYQLAKYNRDGAVKLRDALFLSHAKPQNEEQAALWRKLIDGTLESPDTWEVSLSGGADKAKTFDRLMREGKLGGLALLRNLRNMAEAGVDEQLVFSALESMSVHRILPFRFITAARYAPQWESQIEQAMLKCLSNQGRLSHKTVLLVDVSGSMKQELSSRSEVTCMDAACGLAILLREVADVQVFTFSQEIVQVPSRHGFALRDAILNSQPHSATYLGQAVQKLNETLQYDRLVVITDEQSHDTVPTPKSKGYMINVAANRNGVGYGDWVHIDGWSESVLDYIRELEQSISGNSKD</sequence>
<keyword evidence="5" id="KW-0694">RNA-binding</keyword>
<dbReference type="InterPro" id="IPR040322">
    <property type="entry name" value="TROVE2"/>
</dbReference>
<dbReference type="PROSITE" id="PS50988">
    <property type="entry name" value="TROVE"/>
    <property type="match status" value="1"/>
</dbReference>
<accession>A0A0F9MCC6</accession>
<evidence type="ECO:0000256" key="2">
    <source>
        <dbReference type="ARBA" id="ARBA00007814"/>
    </source>
</evidence>
<evidence type="ECO:0000256" key="6">
    <source>
        <dbReference type="ARBA" id="ARBA00023274"/>
    </source>
</evidence>
<organism evidence="8">
    <name type="scientific">marine sediment metagenome</name>
    <dbReference type="NCBI Taxonomy" id="412755"/>
    <lineage>
        <taxon>unclassified sequences</taxon>
        <taxon>metagenomes</taxon>
        <taxon>ecological metagenomes</taxon>
    </lineage>
</organism>
<dbReference type="AlphaFoldDB" id="A0A0F9MCC6"/>
<comment type="similarity">
    <text evidence="2">Belongs to the Ro 60 kDa family.</text>
</comment>
<evidence type="ECO:0000259" key="7">
    <source>
        <dbReference type="PROSITE" id="PS50988"/>
    </source>
</evidence>
<evidence type="ECO:0000256" key="4">
    <source>
        <dbReference type="ARBA" id="ARBA00022723"/>
    </source>
</evidence>
<evidence type="ECO:0000256" key="3">
    <source>
        <dbReference type="ARBA" id="ARBA00022490"/>
    </source>
</evidence>
<dbReference type="Gene3D" id="3.40.50.410">
    <property type="entry name" value="von Willebrand factor, type A domain"/>
    <property type="match status" value="1"/>
</dbReference>
<dbReference type="EMBL" id="LAZR01005034">
    <property type="protein sequence ID" value="KKN03429.1"/>
    <property type="molecule type" value="Genomic_DNA"/>
</dbReference>
<evidence type="ECO:0000313" key="8">
    <source>
        <dbReference type="EMBL" id="KKN03429.1"/>
    </source>
</evidence>
<reference evidence="8" key="1">
    <citation type="journal article" date="2015" name="Nature">
        <title>Complex archaea that bridge the gap between prokaryotes and eukaryotes.</title>
        <authorList>
            <person name="Spang A."/>
            <person name="Saw J.H."/>
            <person name="Jorgensen S.L."/>
            <person name="Zaremba-Niedzwiedzka K."/>
            <person name="Martijn J."/>
            <person name="Lind A.E."/>
            <person name="van Eijk R."/>
            <person name="Schleper C."/>
            <person name="Guy L."/>
            <person name="Ettema T.J."/>
        </authorList>
    </citation>
    <scope>NUCLEOTIDE SEQUENCE</scope>
</reference>
<keyword evidence="3" id="KW-0963">Cytoplasm</keyword>
<evidence type="ECO:0000256" key="5">
    <source>
        <dbReference type="ARBA" id="ARBA00022884"/>
    </source>
</evidence>
<dbReference type="InterPro" id="IPR036465">
    <property type="entry name" value="vWFA_dom_sf"/>
</dbReference>